<keyword evidence="2" id="KW-1185">Reference proteome</keyword>
<organism evidence="1 2">
    <name type="scientific">Ladona fulva</name>
    <name type="common">Scarce chaser dragonfly</name>
    <name type="synonym">Libellula fulva</name>
    <dbReference type="NCBI Taxonomy" id="123851"/>
    <lineage>
        <taxon>Eukaryota</taxon>
        <taxon>Metazoa</taxon>
        <taxon>Ecdysozoa</taxon>
        <taxon>Arthropoda</taxon>
        <taxon>Hexapoda</taxon>
        <taxon>Insecta</taxon>
        <taxon>Pterygota</taxon>
        <taxon>Palaeoptera</taxon>
        <taxon>Odonata</taxon>
        <taxon>Epiprocta</taxon>
        <taxon>Anisoptera</taxon>
        <taxon>Libelluloidea</taxon>
        <taxon>Libellulidae</taxon>
        <taxon>Ladona</taxon>
    </lineage>
</organism>
<accession>A0A8K0PE56</accession>
<dbReference type="EMBL" id="KZ310478">
    <property type="protein sequence ID" value="KAG8239959.1"/>
    <property type="molecule type" value="Genomic_DNA"/>
</dbReference>
<evidence type="ECO:0000313" key="2">
    <source>
        <dbReference type="Proteomes" id="UP000792457"/>
    </source>
</evidence>
<protein>
    <submittedName>
        <fullName evidence="1">Uncharacterized protein</fullName>
    </submittedName>
</protein>
<comment type="caution">
    <text evidence="1">The sequence shown here is derived from an EMBL/GenBank/DDBJ whole genome shotgun (WGS) entry which is preliminary data.</text>
</comment>
<reference evidence="1" key="1">
    <citation type="submission" date="2013-04" db="EMBL/GenBank/DDBJ databases">
        <authorList>
            <person name="Qu J."/>
            <person name="Murali S.C."/>
            <person name="Bandaranaike D."/>
            <person name="Bellair M."/>
            <person name="Blankenburg K."/>
            <person name="Chao H."/>
            <person name="Dinh H."/>
            <person name="Doddapaneni H."/>
            <person name="Downs B."/>
            <person name="Dugan-Rocha S."/>
            <person name="Elkadiri S."/>
            <person name="Gnanaolivu R.D."/>
            <person name="Hernandez B."/>
            <person name="Javaid M."/>
            <person name="Jayaseelan J.C."/>
            <person name="Lee S."/>
            <person name="Li M."/>
            <person name="Ming W."/>
            <person name="Munidasa M."/>
            <person name="Muniz J."/>
            <person name="Nguyen L."/>
            <person name="Ongeri F."/>
            <person name="Osuji N."/>
            <person name="Pu L.-L."/>
            <person name="Puazo M."/>
            <person name="Qu C."/>
            <person name="Quiroz J."/>
            <person name="Raj R."/>
            <person name="Weissenberger G."/>
            <person name="Xin Y."/>
            <person name="Zou X."/>
            <person name="Han Y."/>
            <person name="Richards S."/>
            <person name="Worley K."/>
            <person name="Muzny D."/>
            <person name="Gibbs R."/>
        </authorList>
    </citation>
    <scope>NUCLEOTIDE SEQUENCE</scope>
    <source>
        <strain evidence="1">Sampled in the wild</strain>
    </source>
</reference>
<dbReference type="OrthoDB" id="445826at2759"/>
<feature type="non-terminal residue" evidence="1">
    <location>
        <position position="99"/>
    </location>
</feature>
<dbReference type="Proteomes" id="UP000792457">
    <property type="component" value="Unassembled WGS sequence"/>
</dbReference>
<evidence type="ECO:0000313" key="1">
    <source>
        <dbReference type="EMBL" id="KAG8239959.1"/>
    </source>
</evidence>
<dbReference type="AlphaFoldDB" id="A0A8K0PE56"/>
<proteinExistence type="predicted"/>
<sequence>EVNNIITQVKSKKSNGVEYLAAFVIKEANITISKVFAFVDDLSMQTGVFPDQLKTAIVIPIFNEGDINNYRPISLLPVDCRERLLPLPMIQLLVMQQVT</sequence>
<name>A0A8K0PE56_LADFU</name>
<gene>
    <name evidence="1" type="ORF">J437_LFUL019529</name>
</gene>
<reference evidence="1" key="2">
    <citation type="submission" date="2017-10" db="EMBL/GenBank/DDBJ databases">
        <title>Ladona fulva Genome sequencing and assembly.</title>
        <authorList>
            <person name="Murali S."/>
            <person name="Richards S."/>
            <person name="Bandaranaike D."/>
            <person name="Bellair M."/>
            <person name="Blankenburg K."/>
            <person name="Chao H."/>
            <person name="Dinh H."/>
            <person name="Doddapaneni H."/>
            <person name="Dugan-Rocha S."/>
            <person name="Elkadiri S."/>
            <person name="Gnanaolivu R."/>
            <person name="Hernandez B."/>
            <person name="Skinner E."/>
            <person name="Javaid M."/>
            <person name="Lee S."/>
            <person name="Li M."/>
            <person name="Ming W."/>
            <person name="Munidasa M."/>
            <person name="Muniz J."/>
            <person name="Nguyen L."/>
            <person name="Hughes D."/>
            <person name="Osuji N."/>
            <person name="Pu L.-L."/>
            <person name="Puazo M."/>
            <person name="Qu C."/>
            <person name="Quiroz J."/>
            <person name="Raj R."/>
            <person name="Weissenberger G."/>
            <person name="Xin Y."/>
            <person name="Zou X."/>
            <person name="Han Y."/>
            <person name="Worley K."/>
            <person name="Muzny D."/>
            <person name="Gibbs R."/>
        </authorList>
    </citation>
    <scope>NUCLEOTIDE SEQUENCE</scope>
    <source>
        <strain evidence="1">Sampled in the wild</strain>
    </source>
</reference>